<dbReference type="Proteomes" id="UP000249464">
    <property type="component" value="Unassembled WGS sequence"/>
</dbReference>
<keyword evidence="3" id="KW-1185">Reference proteome</keyword>
<dbReference type="AlphaFoldDB" id="A0A2X0P1H4"/>
<name>A0A2X0P1H4_9BASI</name>
<evidence type="ECO:0000313" key="2">
    <source>
        <dbReference type="EMBL" id="SGY31960.1"/>
    </source>
</evidence>
<protein>
    <submittedName>
        <fullName evidence="2">BQ5605_C002g01289 protein</fullName>
    </submittedName>
</protein>
<sequence>MMPTALPFLALFSASAHPFTFSQCFGTPHSHSNSASAHPFTFPPCSGTPHSVQSLGTHPICSASAHPFSHPIN</sequence>
<gene>
    <name evidence="2" type="primary">BQ5605_C002g01289</name>
    <name evidence="2" type="ORF">BQ5605_C002G01289</name>
</gene>
<evidence type="ECO:0000256" key="1">
    <source>
        <dbReference type="SAM" id="SignalP"/>
    </source>
</evidence>
<dbReference type="EMBL" id="FQNC01000041">
    <property type="protein sequence ID" value="SGY31960.1"/>
    <property type="molecule type" value="Genomic_DNA"/>
</dbReference>
<proteinExistence type="predicted"/>
<organism evidence="2 3">
    <name type="scientific">Microbotryum silenes-dioicae</name>
    <dbReference type="NCBI Taxonomy" id="796604"/>
    <lineage>
        <taxon>Eukaryota</taxon>
        <taxon>Fungi</taxon>
        <taxon>Dikarya</taxon>
        <taxon>Basidiomycota</taxon>
        <taxon>Pucciniomycotina</taxon>
        <taxon>Microbotryomycetes</taxon>
        <taxon>Microbotryales</taxon>
        <taxon>Microbotryaceae</taxon>
        <taxon>Microbotryum</taxon>
    </lineage>
</organism>
<feature type="chain" id="PRO_5015997755" evidence="1">
    <location>
        <begin position="17"/>
        <end position="73"/>
    </location>
</feature>
<reference evidence="2 3" key="1">
    <citation type="submission" date="2016-11" db="EMBL/GenBank/DDBJ databases">
        <authorList>
            <person name="Jaros S."/>
            <person name="Januszkiewicz K."/>
            <person name="Wedrychowicz H."/>
        </authorList>
    </citation>
    <scope>NUCLEOTIDE SEQUENCE [LARGE SCALE GENOMIC DNA]</scope>
</reference>
<evidence type="ECO:0000313" key="3">
    <source>
        <dbReference type="Proteomes" id="UP000249464"/>
    </source>
</evidence>
<accession>A0A2X0P1H4</accession>
<feature type="signal peptide" evidence="1">
    <location>
        <begin position="1"/>
        <end position="16"/>
    </location>
</feature>
<keyword evidence="1" id="KW-0732">Signal</keyword>